<feature type="compositionally biased region" description="Basic and acidic residues" evidence="6">
    <location>
        <begin position="1"/>
        <end position="17"/>
    </location>
</feature>
<feature type="transmembrane region" description="Helical" evidence="7">
    <location>
        <begin position="304"/>
        <end position="329"/>
    </location>
</feature>
<protein>
    <submittedName>
        <fullName evidence="8">APC family permease</fullName>
    </submittedName>
</protein>
<evidence type="ECO:0000256" key="6">
    <source>
        <dbReference type="SAM" id="MobiDB-lite"/>
    </source>
</evidence>
<dbReference type="Proteomes" id="UP000295511">
    <property type="component" value="Unassembled WGS sequence"/>
</dbReference>
<dbReference type="OrthoDB" id="137613at2"/>
<sequence length="551" mass="57842">MTEASSKESRNTMDRKSATNSPTPAAAQSAEDQQNRLTGNLGTVSLVLSVLAFSAPIVTVAGYLAFAIGFVGEAAPLAWIISTIVLMVFSIGYMTMTRHIPRAGAFYAYISLGLGRVTGVGSAYLATISYLVNCAGIYGFAGVTIGSLVTSFGGPALPWWACGAVVWIIVTTLGHFHIDLSAKVLGTVMVLEVILVGIFNVVTLAKGGSEGLSLAPLNPAHFINGGTGIALLFALGNFFGFEATALYRDEVRKPNRTIPRATYLAVVLIGLFYALSAYTLIVAFGSKAQAAATDGAGTMFNDALTRFVGPGVLQITMVLVTTSAVASVLSVHNVSARYLFNLSADHALPKYLSVVHPRHKSPYRASLTAAIAVAVMLAPFAITSVDPAFVMGAGSGIGTAGVLILMVLVSLAVFVWFKRTGVPAGESPWKVFVAPIFSLVILGAVVVFAIARFDLLVGGEPGQNLWMLLVLVAFVIAGSSVALYFKRFRPAWYARLGRATDAEVEAAVSSASPHDASLAIASVAETESEIENVLEAQDAHEANRRRLGTKA</sequence>
<feature type="transmembrane region" description="Helical" evidence="7">
    <location>
        <begin position="182"/>
        <end position="202"/>
    </location>
</feature>
<keyword evidence="5 7" id="KW-0472">Membrane</keyword>
<evidence type="ECO:0000256" key="2">
    <source>
        <dbReference type="ARBA" id="ARBA00022475"/>
    </source>
</evidence>
<proteinExistence type="predicted"/>
<gene>
    <name evidence="8" type="ORF">E1809_21880</name>
</gene>
<feature type="transmembrane region" description="Helical" evidence="7">
    <location>
        <begin position="429"/>
        <end position="453"/>
    </location>
</feature>
<accession>A0A4R5K7C4</accession>
<keyword evidence="4 7" id="KW-1133">Transmembrane helix</keyword>
<evidence type="ECO:0000256" key="1">
    <source>
        <dbReference type="ARBA" id="ARBA00004651"/>
    </source>
</evidence>
<feature type="transmembrane region" description="Helical" evidence="7">
    <location>
        <begin position="262"/>
        <end position="284"/>
    </location>
</feature>
<feature type="region of interest" description="Disordered" evidence="6">
    <location>
        <begin position="1"/>
        <end position="32"/>
    </location>
</feature>
<dbReference type="GO" id="GO:0022857">
    <property type="term" value="F:transmembrane transporter activity"/>
    <property type="evidence" value="ECO:0007669"/>
    <property type="project" value="InterPro"/>
</dbReference>
<evidence type="ECO:0000313" key="8">
    <source>
        <dbReference type="EMBL" id="TDF90991.1"/>
    </source>
</evidence>
<name>A0A4R5K7C4_9MICC</name>
<feature type="transmembrane region" description="Helical" evidence="7">
    <location>
        <begin position="388"/>
        <end position="417"/>
    </location>
</feature>
<dbReference type="Pfam" id="PF13520">
    <property type="entry name" value="AA_permease_2"/>
    <property type="match status" value="1"/>
</dbReference>
<dbReference type="PANTHER" id="PTHR42770:SF16">
    <property type="entry name" value="AMINO ACID PERMEASE"/>
    <property type="match status" value="1"/>
</dbReference>
<feature type="transmembrane region" description="Helical" evidence="7">
    <location>
        <begin position="137"/>
        <end position="170"/>
    </location>
</feature>
<dbReference type="EMBL" id="SMRU01000034">
    <property type="protein sequence ID" value="TDF90991.1"/>
    <property type="molecule type" value="Genomic_DNA"/>
</dbReference>
<evidence type="ECO:0000313" key="9">
    <source>
        <dbReference type="Proteomes" id="UP000295511"/>
    </source>
</evidence>
<dbReference type="PIRSF" id="PIRSF006060">
    <property type="entry name" value="AA_transporter"/>
    <property type="match status" value="1"/>
</dbReference>
<feature type="transmembrane region" description="Helical" evidence="7">
    <location>
        <begin position="365"/>
        <end position="382"/>
    </location>
</feature>
<dbReference type="Gene3D" id="1.20.1740.10">
    <property type="entry name" value="Amino acid/polyamine transporter I"/>
    <property type="match status" value="1"/>
</dbReference>
<dbReference type="InterPro" id="IPR002293">
    <property type="entry name" value="AA/rel_permease1"/>
</dbReference>
<dbReference type="AlphaFoldDB" id="A0A4R5K7C4"/>
<evidence type="ECO:0000256" key="4">
    <source>
        <dbReference type="ARBA" id="ARBA00022989"/>
    </source>
</evidence>
<feature type="transmembrane region" description="Helical" evidence="7">
    <location>
        <begin position="465"/>
        <end position="485"/>
    </location>
</feature>
<dbReference type="InterPro" id="IPR050367">
    <property type="entry name" value="APC_superfamily"/>
</dbReference>
<comment type="subcellular location">
    <subcellularLocation>
        <location evidence="1">Cell membrane</location>
        <topology evidence="1">Multi-pass membrane protein</topology>
    </subcellularLocation>
</comment>
<evidence type="ECO:0000256" key="5">
    <source>
        <dbReference type="ARBA" id="ARBA00023136"/>
    </source>
</evidence>
<dbReference type="PANTHER" id="PTHR42770">
    <property type="entry name" value="AMINO ACID TRANSPORTER-RELATED"/>
    <property type="match status" value="1"/>
</dbReference>
<feature type="transmembrane region" description="Helical" evidence="7">
    <location>
        <begin position="222"/>
        <end position="241"/>
    </location>
</feature>
<feature type="transmembrane region" description="Helical" evidence="7">
    <location>
        <begin position="46"/>
        <end position="71"/>
    </location>
</feature>
<keyword evidence="2" id="KW-1003">Cell membrane</keyword>
<keyword evidence="9" id="KW-1185">Reference proteome</keyword>
<evidence type="ECO:0000256" key="3">
    <source>
        <dbReference type="ARBA" id="ARBA00022692"/>
    </source>
</evidence>
<comment type="caution">
    <text evidence="8">The sequence shown here is derived from an EMBL/GenBank/DDBJ whole genome shotgun (WGS) entry which is preliminary data.</text>
</comment>
<dbReference type="RefSeq" id="WP_133206371.1">
    <property type="nucleotide sequence ID" value="NZ_SMRU01000034.1"/>
</dbReference>
<keyword evidence="3 7" id="KW-0812">Transmembrane</keyword>
<reference evidence="8 9" key="1">
    <citation type="submission" date="2019-03" db="EMBL/GenBank/DDBJ databases">
        <title>Whole genome sequence of Arthrobacter sp JH1-1.</title>
        <authorList>
            <person name="Trinh H.N."/>
        </authorList>
    </citation>
    <scope>NUCLEOTIDE SEQUENCE [LARGE SCALE GENOMIC DNA]</scope>
    <source>
        <strain evidence="8 9">JH1-1</strain>
    </source>
</reference>
<dbReference type="GO" id="GO:0005886">
    <property type="term" value="C:plasma membrane"/>
    <property type="evidence" value="ECO:0007669"/>
    <property type="project" value="UniProtKB-SubCell"/>
</dbReference>
<evidence type="ECO:0000256" key="7">
    <source>
        <dbReference type="SAM" id="Phobius"/>
    </source>
</evidence>
<organism evidence="8 9">
    <name type="scientific">Arthrobacter terricola</name>
    <dbReference type="NCBI Taxonomy" id="2547396"/>
    <lineage>
        <taxon>Bacteria</taxon>
        <taxon>Bacillati</taxon>
        <taxon>Actinomycetota</taxon>
        <taxon>Actinomycetes</taxon>
        <taxon>Micrococcales</taxon>
        <taxon>Micrococcaceae</taxon>
        <taxon>Arthrobacter</taxon>
    </lineage>
</organism>
<feature type="transmembrane region" description="Helical" evidence="7">
    <location>
        <begin position="77"/>
        <end position="94"/>
    </location>
</feature>